<protein>
    <submittedName>
        <fullName evidence="1">Uncharacterized protein</fullName>
    </submittedName>
</protein>
<dbReference type="AlphaFoldDB" id="A0A075MVG2"/>
<gene>
    <name evidence="1" type="ORF">NTE_02609</name>
</gene>
<reference evidence="1 2" key="1">
    <citation type="journal article" date="2014" name="PLoS ONE">
        <title>Genome Sequence of Candidatus Nitrososphaera evergladensis from Group I.1b Enriched from Everglades Soil Reveals Novel Genomic Features of the Ammonia-Oxidizing Archaea.</title>
        <authorList>
            <person name="Zhalnina K.V."/>
            <person name="Dias R."/>
            <person name="Leonard M.T."/>
            <person name="Dorr de Quadros P."/>
            <person name="Camargo F.A."/>
            <person name="Drew J.C."/>
            <person name="Farmerie W.G."/>
            <person name="Daroub S.H."/>
            <person name="Triplett E.W."/>
        </authorList>
    </citation>
    <scope>NUCLEOTIDE SEQUENCE [LARGE SCALE GENOMIC DNA]</scope>
    <source>
        <strain evidence="1 2">SR1</strain>
    </source>
</reference>
<organism evidence="1 2">
    <name type="scientific">Candidatus Nitrososphaera evergladensis SR1</name>
    <dbReference type="NCBI Taxonomy" id="1459636"/>
    <lineage>
        <taxon>Archaea</taxon>
        <taxon>Nitrososphaerota</taxon>
        <taxon>Nitrososphaeria</taxon>
        <taxon>Nitrososphaerales</taxon>
        <taxon>Nitrososphaeraceae</taxon>
        <taxon>Nitrososphaera</taxon>
    </lineage>
</organism>
<evidence type="ECO:0000313" key="2">
    <source>
        <dbReference type="Proteomes" id="UP000028194"/>
    </source>
</evidence>
<dbReference type="eggNOG" id="arCOG08800">
    <property type="taxonomic scope" value="Archaea"/>
</dbReference>
<name>A0A075MVG2_9ARCH</name>
<evidence type="ECO:0000313" key="1">
    <source>
        <dbReference type="EMBL" id="AIF84652.1"/>
    </source>
</evidence>
<dbReference type="HOGENOM" id="CLU_1607073_0_0_2"/>
<dbReference type="KEGG" id="nev:NTE_02609"/>
<accession>A0A075MVG2</accession>
<dbReference type="STRING" id="1459636.NTE_02609"/>
<keyword evidence="2" id="KW-1185">Reference proteome</keyword>
<proteinExistence type="predicted"/>
<dbReference type="EMBL" id="CP007174">
    <property type="protein sequence ID" value="AIF84652.1"/>
    <property type="molecule type" value="Genomic_DNA"/>
</dbReference>
<sequence length="165" mass="18082">MARDSIPVKVLSIGLAGCILGIFCTVSNMSPAYASDFEVIRLNHDPIVTTIENADEKITKLERGQQTVIEIAAHNNMAASQHFVMVVEVRDGRGVTEYLAWQEGVAEPDSDFEIKFSWSPEQTCEFYEDCAKREIRSFAMSSLTEPRSVSSIATTGGITISGIST</sequence>
<dbReference type="Proteomes" id="UP000028194">
    <property type="component" value="Chromosome"/>
</dbReference>